<comment type="caution">
    <text evidence="2">The sequence shown here is derived from an EMBL/GenBank/DDBJ whole genome shotgun (WGS) entry which is preliminary data.</text>
</comment>
<dbReference type="InterPro" id="IPR000073">
    <property type="entry name" value="AB_hydrolase_1"/>
</dbReference>
<organism evidence="2 3">
    <name type="scientific">Paenibacillus artemisiicola</name>
    <dbReference type="NCBI Taxonomy" id="1172618"/>
    <lineage>
        <taxon>Bacteria</taxon>
        <taxon>Bacillati</taxon>
        <taxon>Bacillota</taxon>
        <taxon>Bacilli</taxon>
        <taxon>Bacillales</taxon>
        <taxon>Paenibacillaceae</taxon>
        <taxon>Paenibacillus</taxon>
    </lineage>
</organism>
<dbReference type="InterPro" id="IPR050266">
    <property type="entry name" value="AB_hydrolase_sf"/>
</dbReference>
<evidence type="ECO:0000313" key="2">
    <source>
        <dbReference type="EMBL" id="MBO7743705.1"/>
    </source>
</evidence>
<dbReference type="SUPFAM" id="SSF53474">
    <property type="entry name" value="alpha/beta-Hydrolases"/>
    <property type="match status" value="1"/>
</dbReference>
<dbReference type="GO" id="GO:0016787">
    <property type="term" value="F:hydrolase activity"/>
    <property type="evidence" value="ECO:0007669"/>
    <property type="project" value="UniProtKB-KW"/>
</dbReference>
<dbReference type="InterPro" id="IPR029058">
    <property type="entry name" value="AB_hydrolase_fold"/>
</dbReference>
<evidence type="ECO:0000313" key="3">
    <source>
        <dbReference type="Proteomes" id="UP000670947"/>
    </source>
</evidence>
<name>A0ABS3W5X9_9BACL</name>
<dbReference type="PANTHER" id="PTHR43798">
    <property type="entry name" value="MONOACYLGLYCEROL LIPASE"/>
    <property type="match status" value="1"/>
</dbReference>
<dbReference type="PANTHER" id="PTHR43798:SF33">
    <property type="entry name" value="HYDROLASE, PUTATIVE (AFU_ORTHOLOGUE AFUA_2G14860)-RELATED"/>
    <property type="match status" value="1"/>
</dbReference>
<sequence length="296" mass="33290">MNNAALTPGTHEIRIDGLRQTYHVMGSGPLCLVHPGGPGFHWNYLRMPLLERFMTMIYMEPIGTGQSDWLPDGEYRMAAYAYFSRKVLEHAGAPHAYFLGHSHGGFVGLQYALDYPNELAGLIVYDGAPCNGKDLGREATKQMDLFARRWPEQPEAQEAKQAWADMTSGAISVNDRESFLNVMQRLLPAYFGNYWAMPAGFDDWKASIDATMDPNRKPAMWDVRDAMRTIQTPTLVLVGEHDFICGTRWANEMSAAIPASTLVSIEQCGHMGHMEKPALFSEAVRDFMIRSVKYMK</sequence>
<keyword evidence="3" id="KW-1185">Reference proteome</keyword>
<dbReference type="Pfam" id="PF00561">
    <property type="entry name" value="Abhydrolase_1"/>
    <property type="match status" value="1"/>
</dbReference>
<protein>
    <submittedName>
        <fullName evidence="2">Alpha/beta hydrolase</fullName>
    </submittedName>
</protein>
<proteinExistence type="predicted"/>
<dbReference type="RefSeq" id="WP_208846708.1">
    <property type="nucleotide sequence ID" value="NZ_JAGGDJ010000002.1"/>
</dbReference>
<dbReference type="Gene3D" id="3.40.50.1820">
    <property type="entry name" value="alpha/beta hydrolase"/>
    <property type="match status" value="1"/>
</dbReference>
<accession>A0ABS3W5X9</accession>
<dbReference type="Proteomes" id="UP000670947">
    <property type="component" value="Unassembled WGS sequence"/>
</dbReference>
<dbReference type="EMBL" id="JAGGDJ010000002">
    <property type="protein sequence ID" value="MBO7743705.1"/>
    <property type="molecule type" value="Genomic_DNA"/>
</dbReference>
<keyword evidence="2" id="KW-0378">Hydrolase</keyword>
<feature type="domain" description="AB hydrolase-1" evidence="1">
    <location>
        <begin position="32"/>
        <end position="277"/>
    </location>
</feature>
<evidence type="ECO:0000259" key="1">
    <source>
        <dbReference type="Pfam" id="PF00561"/>
    </source>
</evidence>
<gene>
    <name evidence="2" type="ORF">I8J29_05820</name>
</gene>
<reference evidence="2 3" key="1">
    <citation type="submission" date="2021-03" db="EMBL/GenBank/DDBJ databases">
        <title>Paenibacillus artemisicola MWE-103 whole genome sequence.</title>
        <authorList>
            <person name="Ham Y.J."/>
        </authorList>
    </citation>
    <scope>NUCLEOTIDE SEQUENCE [LARGE SCALE GENOMIC DNA]</scope>
    <source>
        <strain evidence="2 3">MWE-103</strain>
    </source>
</reference>